<dbReference type="EMBL" id="AP007255">
    <property type="protein sequence ID" value="BAE52265.1"/>
    <property type="molecule type" value="Genomic_DNA"/>
</dbReference>
<dbReference type="PANTHER" id="PTHR45725">
    <property type="entry name" value="FORMIN HOMOLOGY 2 FAMILY MEMBER"/>
    <property type="match status" value="1"/>
</dbReference>
<keyword evidence="3" id="KW-1185">Reference proteome</keyword>
<evidence type="ECO:0000313" key="3">
    <source>
        <dbReference type="Proteomes" id="UP000007058"/>
    </source>
</evidence>
<evidence type="ECO:0000313" key="2">
    <source>
        <dbReference type="EMBL" id="BAE52265.1"/>
    </source>
</evidence>
<feature type="region of interest" description="Disordered" evidence="1">
    <location>
        <begin position="163"/>
        <end position="182"/>
    </location>
</feature>
<proteinExistence type="predicted"/>
<sequence>MYYGSFLLHNFEGEEEADGVPTAASTRICSVMTVKGGRKGKFSTKRMAMMPRWGKARPGSTPHGHLALFERLTLRARRRADRTGSAAVHEATPLSIAPVPDLPPSLMAERAVVWSKGALRAVGSAASALVRRATGALFTPFRGLVDGMRSAFAPVTAEGDRGRGAAAFHGPPQRAAAPAGPDLSDSDIQAVIASALAGVPDKGDPTHPADLAALASLLSSPPPRNDFQASDLVRDCFASQGVAGLQSRALLGVALHLTREFGLPTRLPLASDRAWRMLDPVLFEDEMAAQLAGIRAFISDWQKTQQTFLVLEFAEIELIEWLFECLHPARHSDLLFEVMNFKVLSNRRQGILRRIPHRVRKFVKDAGGGHEAVLYAAGARAYLDRLVTTHGFTPIVETASLCLEEVDKVLEKLKPPAALPGPGGEGEALARITPVKMPASELADRAMAPAPPAAAQRPAAAPPPPPAMPVAPVAPQPLSSQPLPPRPQGAAPVPVVTSSPAAVPQATPQATGNVRPATIRLLPKHIRAGAELTIPSRSAGRIPWAACSPPAARIWRRFRLFRSRAPKPVRAGGRRPCRGRSTPSFRPACPIWPCPPLRPRPRRRPPSPPWRRPRPSRRRSPAG</sequence>
<feature type="compositionally biased region" description="Low complexity" evidence="1">
    <location>
        <begin position="490"/>
        <end position="511"/>
    </location>
</feature>
<evidence type="ECO:0000256" key="1">
    <source>
        <dbReference type="SAM" id="MobiDB-lite"/>
    </source>
</evidence>
<feature type="compositionally biased region" description="Low complexity" evidence="1">
    <location>
        <begin position="445"/>
        <end position="459"/>
    </location>
</feature>
<reference evidence="2 3" key="1">
    <citation type="journal article" date="2005" name="DNA Res.">
        <title>Complete genome sequence of the facultative anaerobic magnetotactic bacterium Magnetospirillum sp. strain AMB-1.</title>
        <authorList>
            <person name="Matsunaga T."/>
            <person name="Okamura Y."/>
            <person name="Fukuda Y."/>
            <person name="Wahyudi A.T."/>
            <person name="Murase Y."/>
            <person name="Takeyama H."/>
        </authorList>
    </citation>
    <scope>NUCLEOTIDE SEQUENCE [LARGE SCALE GENOMIC DNA]</scope>
    <source>
        <strain evidence="3">ATCC 700264 / AMB-1</strain>
    </source>
</reference>
<dbReference type="HOGENOM" id="CLU_438566_0_0_5"/>
<dbReference type="InterPro" id="IPR051425">
    <property type="entry name" value="Formin_Homology"/>
</dbReference>
<dbReference type="Proteomes" id="UP000007058">
    <property type="component" value="Chromosome"/>
</dbReference>
<feature type="region of interest" description="Disordered" evidence="1">
    <location>
        <begin position="445"/>
        <end position="512"/>
    </location>
</feature>
<dbReference type="STRING" id="342108.amb3461"/>
<feature type="region of interest" description="Disordered" evidence="1">
    <location>
        <begin position="567"/>
        <end position="623"/>
    </location>
</feature>
<gene>
    <name evidence="2" type="ordered locus">amb3461</name>
</gene>
<feature type="compositionally biased region" description="Basic residues" evidence="1">
    <location>
        <begin position="567"/>
        <end position="578"/>
    </location>
</feature>
<feature type="compositionally biased region" description="Low complexity" evidence="1">
    <location>
        <begin position="170"/>
        <end position="181"/>
    </location>
</feature>
<name>Q2W1L0_PARM1</name>
<protein>
    <submittedName>
        <fullName evidence="2">Uncharacterized protein</fullName>
    </submittedName>
</protein>
<dbReference type="PANTHER" id="PTHR45725:SF1">
    <property type="entry name" value="DISHEVELLED ASSOCIATED ACTIVATOR OF MORPHOGENESIS, ISOFORM D"/>
    <property type="match status" value="1"/>
</dbReference>
<feature type="compositionally biased region" description="Pro residues" evidence="1">
    <location>
        <begin position="460"/>
        <end position="475"/>
    </location>
</feature>
<dbReference type="AlphaFoldDB" id="Q2W1L0"/>
<dbReference type="KEGG" id="mag:amb3461"/>
<feature type="compositionally biased region" description="Basic residues" evidence="1">
    <location>
        <begin position="599"/>
        <end position="623"/>
    </location>
</feature>
<accession>Q2W1L0</accession>
<organism evidence="2 3">
    <name type="scientific">Paramagnetospirillum magneticum (strain ATCC 700264 / AMB-1)</name>
    <name type="common">Magnetospirillum magneticum</name>
    <dbReference type="NCBI Taxonomy" id="342108"/>
    <lineage>
        <taxon>Bacteria</taxon>
        <taxon>Pseudomonadati</taxon>
        <taxon>Pseudomonadota</taxon>
        <taxon>Alphaproteobacteria</taxon>
        <taxon>Rhodospirillales</taxon>
        <taxon>Magnetospirillaceae</taxon>
        <taxon>Paramagnetospirillum</taxon>
    </lineage>
</organism>